<feature type="transmembrane region" description="Helical" evidence="6">
    <location>
        <begin position="165"/>
        <end position="189"/>
    </location>
</feature>
<feature type="transmembrane region" description="Helical" evidence="6">
    <location>
        <begin position="444"/>
        <end position="468"/>
    </location>
</feature>
<dbReference type="InterPro" id="IPR036259">
    <property type="entry name" value="MFS_trans_sf"/>
</dbReference>
<reference evidence="8" key="1">
    <citation type="journal article" date="2023" name="Mol. Phylogenet. Evol.">
        <title>Genome-scale phylogeny and comparative genomics of the fungal order Sordariales.</title>
        <authorList>
            <person name="Hensen N."/>
            <person name="Bonometti L."/>
            <person name="Westerberg I."/>
            <person name="Brannstrom I.O."/>
            <person name="Guillou S."/>
            <person name="Cros-Aarteil S."/>
            <person name="Calhoun S."/>
            <person name="Haridas S."/>
            <person name="Kuo A."/>
            <person name="Mondo S."/>
            <person name="Pangilinan J."/>
            <person name="Riley R."/>
            <person name="LaButti K."/>
            <person name="Andreopoulos B."/>
            <person name="Lipzen A."/>
            <person name="Chen C."/>
            <person name="Yan M."/>
            <person name="Daum C."/>
            <person name="Ng V."/>
            <person name="Clum A."/>
            <person name="Steindorff A."/>
            <person name="Ohm R.A."/>
            <person name="Martin F."/>
            <person name="Silar P."/>
            <person name="Natvig D.O."/>
            <person name="Lalanne C."/>
            <person name="Gautier V."/>
            <person name="Ament-Velasquez S.L."/>
            <person name="Kruys A."/>
            <person name="Hutchinson M.I."/>
            <person name="Powell A.J."/>
            <person name="Barry K."/>
            <person name="Miller A.N."/>
            <person name="Grigoriev I.V."/>
            <person name="Debuchy R."/>
            <person name="Gladieux P."/>
            <person name="Hiltunen Thoren M."/>
            <person name="Johannesson H."/>
        </authorList>
    </citation>
    <scope>NUCLEOTIDE SEQUENCE</scope>
    <source>
        <strain evidence="8">PSN309</strain>
    </source>
</reference>
<reference evidence="8" key="2">
    <citation type="submission" date="2023-05" db="EMBL/GenBank/DDBJ databases">
        <authorList>
            <consortium name="Lawrence Berkeley National Laboratory"/>
            <person name="Steindorff A."/>
            <person name="Hensen N."/>
            <person name="Bonometti L."/>
            <person name="Westerberg I."/>
            <person name="Brannstrom I.O."/>
            <person name="Guillou S."/>
            <person name="Cros-Aarteil S."/>
            <person name="Calhoun S."/>
            <person name="Haridas S."/>
            <person name="Kuo A."/>
            <person name="Mondo S."/>
            <person name="Pangilinan J."/>
            <person name="Riley R."/>
            <person name="Labutti K."/>
            <person name="Andreopoulos B."/>
            <person name="Lipzen A."/>
            <person name="Chen C."/>
            <person name="Yanf M."/>
            <person name="Daum C."/>
            <person name="Ng V."/>
            <person name="Clum A."/>
            <person name="Ohm R."/>
            <person name="Martin F."/>
            <person name="Silar P."/>
            <person name="Natvig D."/>
            <person name="Lalanne C."/>
            <person name="Gautier V."/>
            <person name="Ament-Velasquez S.L."/>
            <person name="Kruys A."/>
            <person name="Hutchinson M.I."/>
            <person name="Powell A.J."/>
            <person name="Barry K."/>
            <person name="Miller A.N."/>
            <person name="Grigoriev I.V."/>
            <person name="Debuchy R."/>
            <person name="Gladieux P."/>
            <person name="Thoren M.H."/>
            <person name="Johannesson H."/>
        </authorList>
    </citation>
    <scope>NUCLEOTIDE SEQUENCE</scope>
    <source>
        <strain evidence="8">PSN309</strain>
    </source>
</reference>
<name>A0AAN6WLH9_9PEZI</name>
<feature type="transmembrane region" description="Helical" evidence="6">
    <location>
        <begin position="278"/>
        <end position="295"/>
    </location>
</feature>
<feature type="transmembrane region" description="Helical" evidence="6">
    <location>
        <begin position="109"/>
        <end position="128"/>
    </location>
</feature>
<feature type="transmembrane region" description="Helical" evidence="6">
    <location>
        <begin position="315"/>
        <end position="332"/>
    </location>
</feature>
<dbReference type="AlphaFoldDB" id="A0AAN6WLH9"/>
<proteinExistence type="predicted"/>
<keyword evidence="9" id="KW-1185">Reference proteome</keyword>
<evidence type="ECO:0000256" key="2">
    <source>
        <dbReference type="ARBA" id="ARBA00022692"/>
    </source>
</evidence>
<feature type="compositionally biased region" description="Basic and acidic residues" evidence="5">
    <location>
        <begin position="1"/>
        <end position="17"/>
    </location>
</feature>
<feature type="compositionally biased region" description="Polar residues" evidence="5">
    <location>
        <begin position="577"/>
        <end position="590"/>
    </location>
</feature>
<dbReference type="Proteomes" id="UP001302126">
    <property type="component" value="Unassembled WGS sequence"/>
</dbReference>
<dbReference type="InterPro" id="IPR011701">
    <property type="entry name" value="MFS"/>
</dbReference>
<feature type="compositionally biased region" description="Basic and acidic residues" evidence="5">
    <location>
        <begin position="40"/>
        <end position="55"/>
    </location>
</feature>
<dbReference type="PANTHER" id="PTHR23501:SF33">
    <property type="entry name" value="MAJOR FACILITATOR SUPERFAMILY (MFS) PROFILE DOMAIN-CONTAINING PROTEIN"/>
    <property type="match status" value="1"/>
</dbReference>
<gene>
    <name evidence="8" type="ORF">QBC35DRAFT_392495</name>
</gene>
<feature type="region of interest" description="Disordered" evidence="5">
    <location>
        <begin position="1"/>
        <end position="69"/>
    </location>
</feature>
<keyword evidence="2 6" id="KW-0812">Transmembrane</keyword>
<keyword evidence="3 6" id="KW-1133">Transmembrane helix</keyword>
<feature type="transmembrane region" description="Helical" evidence="6">
    <location>
        <begin position="226"/>
        <end position="246"/>
    </location>
</feature>
<evidence type="ECO:0000313" key="8">
    <source>
        <dbReference type="EMBL" id="KAK4184064.1"/>
    </source>
</evidence>
<dbReference type="Gene3D" id="1.20.1250.20">
    <property type="entry name" value="MFS general substrate transporter like domains"/>
    <property type="match status" value="1"/>
</dbReference>
<feature type="transmembrane region" description="Helical" evidence="6">
    <location>
        <begin position="551"/>
        <end position="571"/>
    </location>
</feature>
<dbReference type="PANTHER" id="PTHR23501">
    <property type="entry name" value="MAJOR FACILITATOR SUPERFAMILY"/>
    <property type="match status" value="1"/>
</dbReference>
<sequence length="606" mass="66209">MAADEHQRHVGSTDERTALLQRQSLTIQPDVVSQATSRSTEPHNEGGRSESRDGEVSPTSTVGSHQSRDNGQWKKNLVLLLGVFLVNSDSAILLAMFRQIASEFDELSSASWVINAYVIGIIAAQPLYGKLSDIYGRKPLLLLGYLCYCVGGLVAGTGLSFWSLLLGRTLCGIGNAGVTVLISTLIVDLVPMREVAVWRGYVYAINQIGRALGPSLGGFIAEATNWRWALLYHVPINFLGMIFIWWKMSFPFPPGPNTKSDNAGPGASRFSKFNRIDFSGSTTLAIANVALLLFLDRLQKSFGDFGHDTQALVSLSIWLGFTIVFLLVEGFWAREPVFPLRLLRKRNVVSAYVIQFLLTAAQVALYTSVPLYFRVSVGDTTTTSSIRLLFMTLGTVAGSLFSGFFIKRTGLYRLIIIVSTTLSTLSFVAILFRWRDHTGWAETLYGFPIGVGFGVSLSAAFIALTSGLEAFQVAVATSGFYLSMNLGSLIGVSGASLLISTYVERRLQNSLPEMPEKGQIIHDVLSSIDNIDKLPKKLADLVLAAYSKSFINVWGLCLSFALAALVTTFLMREGQIASSRPENKRPSASQRHGYGTVSDEEDSDRA</sequence>
<comment type="caution">
    <text evidence="8">The sequence shown here is derived from an EMBL/GenBank/DDBJ whole genome shotgun (WGS) entry which is preliminary data.</text>
</comment>
<dbReference type="SUPFAM" id="SSF103473">
    <property type="entry name" value="MFS general substrate transporter"/>
    <property type="match status" value="1"/>
</dbReference>
<protein>
    <submittedName>
        <fullName evidence="8">Multidrug resistance protein fnx1</fullName>
    </submittedName>
</protein>
<accession>A0AAN6WLH9</accession>
<evidence type="ECO:0000259" key="7">
    <source>
        <dbReference type="PROSITE" id="PS50850"/>
    </source>
</evidence>
<feature type="transmembrane region" description="Helical" evidence="6">
    <location>
        <begin position="411"/>
        <end position="432"/>
    </location>
</feature>
<evidence type="ECO:0000256" key="6">
    <source>
        <dbReference type="SAM" id="Phobius"/>
    </source>
</evidence>
<feature type="transmembrane region" description="Helical" evidence="6">
    <location>
        <begin position="385"/>
        <end position="406"/>
    </location>
</feature>
<dbReference type="Pfam" id="PF07690">
    <property type="entry name" value="MFS_1"/>
    <property type="match status" value="1"/>
</dbReference>
<dbReference type="GO" id="GO:0015174">
    <property type="term" value="F:basic amino acid transmembrane transporter activity"/>
    <property type="evidence" value="ECO:0007669"/>
    <property type="project" value="TreeGrafter"/>
</dbReference>
<evidence type="ECO:0000313" key="9">
    <source>
        <dbReference type="Proteomes" id="UP001302126"/>
    </source>
</evidence>
<feature type="transmembrane region" description="Helical" evidence="6">
    <location>
        <begin position="480"/>
        <end position="503"/>
    </location>
</feature>
<dbReference type="EMBL" id="MU864507">
    <property type="protein sequence ID" value="KAK4184064.1"/>
    <property type="molecule type" value="Genomic_DNA"/>
</dbReference>
<evidence type="ECO:0000256" key="3">
    <source>
        <dbReference type="ARBA" id="ARBA00022989"/>
    </source>
</evidence>
<dbReference type="PROSITE" id="PS50850">
    <property type="entry name" value="MFS"/>
    <property type="match status" value="1"/>
</dbReference>
<dbReference type="PRINTS" id="PR01036">
    <property type="entry name" value="TCRTETB"/>
</dbReference>
<evidence type="ECO:0000256" key="4">
    <source>
        <dbReference type="ARBA" id="ARBA00023136"/>
    </source>
</evidence>
<dbReference type="InterPro" id="IPR020846">
    <property type="entry name" value="MFS_dom"/>
</dbReference>
<feature type="transmembrane region" description="Helical" evidence="6">
    <location>
        <begin position="77"/>
        <end position="97"/>
    </location>
</feature>
<evidence type="ECO:0000256" key="1">
    <source>
        <dbReference type="ARBA" id="ARBA00004141"/>
    </source>
</evidence>
<comment type="subcellular location">
    <subcellularLocation>
        <location evidence="1">Membrane</location>
        <topology evidence="1">Multi-pass membrane protein</topology>
    </subcellularLocation>
</comment>
<feature type="compositionally biased region" description="Polar residues" evidence="5">
    <location>
        <begin position="20"/>
        <end position="39"/>
    </location>
</feature>
<feature type="domain" description="Major facilitator superfamily (MFS) profile" evidence="7">
    <location>
        <begin position="75"/>
        <end position="575"/>
    </location>
</feature>
<feature type="region of interest" description="Disordered" evidence="5">
    <location>
        <begin position="577"/>
        <end position="606"/>
    </location>
</feature>
<feature type="transmembrane region" description="Helical" evidence="6">
    <location>
        <begin position="352"/>
        <end position="373"/>
    </location>
</feature>
<dbReference type="GO" id="GO:0000329">
    <property type="term" value="C:fungal-type vacuole membrane"/>
    <property type="evidence" value="ECO:0007669"/>
    <property type="project" value="TreeGrafter"/>
</dbReference>
<evidence type="ECO:0000256" key="5">
    <source>
        <dbReference type="SAM" id="MobiDB-lite"/>
    </source>
</evidence>
<keyword evidence="4 6" id="KW-0472">Membrane</keyword>
<organism evidence="8 9">
    <name type="scientific">Podospora australis</name>
    <dbReference type="NCBI Taxonomy" id="1536484"/>
    <lineage>
        <taxon>Eukaryota</taxon>
        <taxon>Fungi</taxon>
        <taxon>Dikarya</taxon>
        <taxon>Ascomycota</taxon>
        <taxon>Pezizomycotina</taxon>
        <taxon>Sordariomycetes</taxon>
        <taxon>Sordariomycetidae</taxon>
        <taxon>Sordariales</taxon>
        <taxon>Podosporaceae</taxon>
        <taxon>Podospora</taxon>
    </lineage>
</organism>
<feature type="transmembrane region" description="Helical" evidence="6">
    <location>
        <begin position="140"/>
        <end position="159"/>
    </location>
</feature>